<name>A0A2T5PN24_ECTOL</name>
<keyword evidence="13" id="KW-0408">Iron</keyword>
<dbReference type="EMBL" id="QASO01000062">
    <property type="protein sequence ID" value="PTU79134.1"/>
    <property type="molecule type" value="Genomic_DNA"/>
</dbReference>
<evidence type="ECO:0000256" key="2">
    <source>
        <dbReference type="ARBA" id="ARBA00001974"/>
    </source>
</evidence>
<keyword evidence="16" id="KW-1185">Reference proteome</keyword>
<dbReference type="GO" id="GO:0005506">
    <property type="term" value="F:iron ion binding"/>
    <property type="evidence" value="ECO:0007669"/>
    <property type="project" value="InterPro"/>
</dbReference>
<evidence type="ECO:0000313" key="16">
    <source>
        <dbReference type="Proteomes" id="UP000244052"/>
    </source>
</evidence>
<dbReference type="InterPro" id="IPR024935">
    <property type="entry name" value="Rubredoxin_dom"/>
</dbReference>
<dbReference type="PANTHER" id="PTHR43429">
    <property type="entry name" value="PYRIDINE NUCLEOTIDE-DISULFIDE OXIDOREDUCTASE DOMAIN-CONTAINING"/>
    <property type="match status" value="1"/>
</dbReference>
<evidence type="ECO:0000256" key="1">
    <source>
        <dbReference type="ARBA" id="ARBA00001965"/>
    </source>
</evidence>
<evidence type="ECO:0000259" key="14">
    <source>
        <dbReference type="PROSITE" id="PS50903"/>
    </source>
</evidence>
<accession>A0A2T5PN24</accession>
<dbReference type="SUPFAM" id="SSF57802">
    <property type="entry name" value="Rubredoxin-like"/>
    <property type="match status" value="1"/>
</dbReference>
<dbReference type="Pfam" id="PF00301">
    <property type="entry name" value="Rubredoxin"/>
    <property type="match status" value="1"/>
</dbReference>
<dbReference type="InterPro" id="IPR023753">
    <property type="entry name" value="FAD/NAD-binding_dom"/>
</dbReference>
<dbReference type="InterPro" id="IPR036188">
    <property type="entry name" value="FAD/NAD-bd_sf"/>
</dbReference>
<sequence length="445" mass="47674">MSAITQAWRQFICRACGLIYDEALGDPDSGLAPGTRFEDIPDDWECPLCGVTKLDFEPYVMREAPAAVAMPVGPRETGIVVVGGGLAGWSVIEAIRAIDQSTPITLVSGCKGDLYHKPELSVALSRGQSADKLVRERAAEAAARLGVRLLPETFAVGLSPRLRQLRTTRGNLSYTRLVLAQGARPALPVALPAELCWRVNHLHGWAGLQARLAERGPQDVAVIGAGMIGCEIAEDLARAGHRVTLMDRQSLPLANLLPEPAARRLNAAQRQLGIELLGDVEIASLTSLADGRKRLLTRCGQRRDVDQVIAATGLATEPRLARLAGLDFARGISVDPATLQTSDPDIYALGDCISLGGMPCRFIEPIARQARAIAAHIAGMPGALYRHSDPVIRLKTASLPIALHGMPHADGHWHVVQETDGFLLMEQRTNGTTTSTLRVGRADAA</sequence>
<dbReference type="InterPro" id="IPR050260">
    <property type="entry name" value="FAD-bd_OxRdtase"/>
</dbReference>
<evidence type="ECO:0000256" key="9">
    <source>
        <dbReference type="ARBA" id="ARBA00022630"/>
    </source>
</evidence>
<evidence type="ECO:0000256" key="12">
    <source>
        <dbReference type="ARBA" id="ARBA00022982"/>
    </source>
</evidence>
<evidence type="ECO:0000256" key="8">
    <source>
        <dbReference type="ARBA" id="ARBA00022448"/>
    </source>
</evidence>
<comment type="pathway">
    <text evidence="5">Hydrocarbon metabolism; alkane degradation.</text>
</comment>
<dbReference type="UniPathway" id="UPA00191"/>
<dbReference type="PROSITE" id="PS50903">
    <property type="entry name" value="RUBREDOXIN_LIKE"/>
    <property type="match status" value="1"/>
</dbReference>
<dbReference type="FunFam" id="2.20.28.10:FF:000001">
    <property type="entry name" value="Rubredoxin"/>
    <property type="match status" value="1"/>
</dbReference>
<gene>
    <name evidence="15" type="ORF">DBO86_10685</name>
</gene>
<dbReference type="Gene3D" id="2.20.28.10">
    <property type="match status" value="1"/>
</dbReference>
<feature type="domain" description="Rubredoxin-like" evidence="14">
    <location>
        <begin position="8"/>
        <end position="59"/>
    </location>
</feature>
<dbReference type="PANTHER" id="PTHR43429:SF3">
    <property type="entry name" value="NITRITE REDUCTASE [NAD(P)H]"/>
    <property type="match status" value="1"/>
</dbReference>
<dbReference type="Proteomes" id="UP000244052">
    <property type="component" value="Unassembled WGS sequence"/>
</dbReference>
<dbReference type="Pfam" id="PF07992">
    <property type="entry name" value="Pyr_redox_2"/>
    <property type="match status" value="1"/>
</dbReference>
<keyword evidence="12" id="KW-0249">Electron transport</keyword>
<comment type="caution">
    <text evidence="15">The sequence shown here is derived from an EMBL/GenBank/DDBJ whole genome shotgun (WGS) entry which is preliminary data.</text>
</comment>
<dbReference type="CDD" id="cd00730">
    <property type="entry name" value="rubredoxin"/>
    <property type="match status" value="1"/>
</dbReference>
<dbReference type="PRINTS" id="PR00368">
    <property type="entry name" value="FADPNR"/>
</dbReference>
<dbReference type="SUPFAM" id="SSF51905">
    <property type="entry name" value="FAD/NAD(P)-binding domain"/>
    <property type="match status" value="2"/>
</dbReference>
<dbReference type="RefSeq" id="WP_004350200.1">
    <property type="nucleotide sequence ID" value="NZ_QASO01000062.1"/>
</dbReference>
<dbReference type="InterPro" id="IPR024934">
    <property type="entry name" value="Rubredoxin-like_dom"/>
</dbReference>
<dbReference type="GO" id="GO:0043448">
    <property type="term" value="P:alkane catabolic process"/>
    <property type="evidence" value="ECO:0007669"/>
    <property type="project" value="UniProtKB-UniPathway"/>
</dbReference>
<comment type="subcellular location">
    <subcellularLocation>
        <location evidence="4">Cytoplasm</location>
    </subcellularLocation>
</comment>
<evidence type="ECO:0000313" key="15">
    <source>
        <dbReference type="EMBL" id="PTU79134.1"/>
    </source>
</evidence>
<comment type="cofactor">
    <cofactor evidence="1">
        <name>Fe(3+)</name>
        <dbReference type="ChEBI" id="CHEBI:29034"/>
    </cofactor>
</comment>
<dbReference type="GO" id="GO:0005737">
    <property type="term" value="C:cytoplasm"/>
    <property type="evidence" value="ECO:0007669"/>
    <property type="project" value="UniProtKB-SubCell"/>
</dbReference>
<dbReference type="PRINTS" id="PR00163">
    <property type="entry name" value="RUBREDOXIN"/>
</dbReference>
<protein>
    <submittedName>
        <fullName evidence="15">FAD-dependent oxidoreductase</fullName>
    </submittedName>
</protein>
<evidence type="ECO:0000256" key="13">
    <source>
        <dbReference type="ARBA" id="ARBA00023004"/>
    </source>
</evidence>
<dbReference type="PRINTS" id="PR00411">
    <property type="entry name" value="PNDRDTASEI"/>
</dbReference>
<dbReference type="AlphaFoldDB" id="A0A2T5PN24"/>
<dbReference type="PROSITE" id="PS00202">
    <property type="entry name" value="RUBREDOXIN"/>
    <property type="match status" value="1"/>
</dbReference>
<evidence type="ECO:0000256" key="11">
    <source>
        <dbReference type="ARBA" id="ARBA00022827"/>
    </source>
</evidence>
<keyword evidence="8" id="KW-0813">Transport</keyword>
<comment type="similarity">
    <text evidence="7">Belongs to the FAD-dependent oxidoreductase family.</text>
</comment>
<organism evidence="15 16">
    <name type="scientific">Ectopseudomonas oleovorans</name>
    <name type="common">Pseudomonas oleovorans</name>
    <dbReference type="NCBI Taxonomy" id="301"/>
    <lineage>
        <taxon>Bacteria</taxon>
        <taxon>Pseudomonadati</taxon>
        <taxon>Pseudomonadota</taxon>
        <taxon>Gammaproteobacteria</taxon>
        <taxon>Pseudomonadales</taxon>
        <taxon>Pseudomonadaceae</taxon>
        <taxon>Ectopseudomonas</taxon>
    </lineage>
</organism>
<reference evidence="15 16" key="1">
    <citation type="submission" date="2018-04" db="EMBL/GenBank/DDBJ databases">
        <title>Pseudomonas sp. nov., isolated from mangrove soil.</title>
        <authorList>
            <person name="Chen C."/>
        </authorList>
    </citation>
    <scope>NUCLEOTIDE SEQUENCE [LARGE SCALE GENOMIC DNA]</scope>
    <source>
        <strain evidence="15 16">JCM 14246</strain>
    </source>
</reference>
<evidence type="ECO:0000256" key="10">
    <source>
        <dbReference type="ARBA" id="ARBA00022723"/>
    </source>
</evidence>
<dbReference type="Gene3D" id="3.50.50.60">
    <property type="entry name" value="FAD/NAD(P)-binding domain"/>
    <property type="match status" value="2"/>
</dbReference>
<dbReference type="InterPro" id="IPR018527">
    <property type="entry name" value="Rubredoxin_Fe_BS"/>
</dbReference>
<comment type="function">
    <text evidence="3">Involved in the hydrocarbon hydroxylating system, which transfers electrons from NADH to rubredoxin reductase and then through rubredoxin to alkane 1 monooxygenase.</text>
</comment>
<evidence type="ECO:0000256" key="6">
    <source>
        <dbReference type="ARBA" id="ARBA00005337"/>
    </source>
</evidence>
<keyword evidence="9" id="KW-0285">Flavoprotein</keyword>
<comment type="cofactor">
    <cofactor evidence="2">
        <name>FAD</name>
        <dbReference type="ChEBI" id="CHEBI:57692"/>
    </cofactor>
</comment>
<comment type="similarity">
    <text evidence="6">Belongs to the rubredoxin family.</text>
</comment>
<evidence type="ECO:0000256" key="4">
    <source>
        <dbReference type="ARBA" id="ARBA00004496"/>
    </source>
</evidence>
<evidence type="ECO:0000256" key="5">
    <source>
        <dbReference type="ARBA" id="ARBA00004933"/>
    </source>
</evidence>
<evidence type="ECO:0000256" key="7">
    <source>
        <dbReference type="ARBA" id="ARBA00006442"/>
    </source>
</evidence>
<keyword evidence="11" id="KW-0274">FAD</keyword>
<dbReference type="GO" id="GO:0016491">
    <property type="term" value="F:oxidoreductase activity"/>
    <property type="evidence" value="ECO:0007669"/>
    <property type="project" value="InterPro"/>
</dbReference>
<evidence type="ECO:0000256" key="3">
    <source>
        <dbReference type="ARBA" id="ARBA00002792"/>
    </source>
</evidence>
<proteinExistence type="inferred from homology"/>
<keyword evidence="10" id="KW-0479">Metal-binding</keyword>